<dbReference type="InterPro" id="IPR013549">
    <property type="entry name" value="DUF1731"/>
</dbReference>
<protein>
    <submittedName>
        <fullName evidence="4">TIGR01777 family protein</fullName>
    </submittedName>
</protein>
<dbReference type="Pfam" id="PF01370">
    <property type="entry name" value="Epimerase"/>
    <property type="match status" value="1"/>
</dbReference>
<name>A0A4U1B9W5_9GAMM</name>
<dbReference type="OrthoDB" id="9801773at2"/>
<accession>A0A4U1B9W5</accession>
<dbReference type="InterPro" id="IPR001509">
    <property type="entry name" value="Epimerase_deHydtase"/>
</dbReference>
<gene>
    <name evidence="4" type="ORF">FCL40_16410</name>
</gene>
<evidence type="ECO:0000256" key="1">
    <source>
        <dbReference type="ARBA" id="ARBA00009353"/>
    </source>
</evidence>
<dbReference type="InterPro" id="IPR010099">
    <property type="entry name" value="SDR39U1"/>
</dbReference>
<dbReference type="Proteomes" id="UP000305674">
    <property type="component" value="Unassembled WGS sequence"/>
</dbReference>
<evidence type="ECO:0000259" key="2">
    <source>
        <dbReference type="Pfam" id="PF01370"/>
    </source>
</evidence>
<reference evidence="4 5" key="1">
    <citation type="submission" date="2019-04" db="EMBL/GenBank/DDBJ databases">
        <authorList>
            <person name="Hwang J.C."/>
        </authorList>
    </citation>
    <scope>NUCLEOTIDE SEQUENCE [LARGE SCALE GENOMIC DNA]</scope>
    <source>
        <strain evidence="4 5">IMCC35001</strain>
    </source>
</reference>
<evidence type="ECO:0000313" key="5">
    <source>
        <dbReference type="Proteomes" id="UP000305674"/>
    </source>
</evidence>
<dbReference type="NCBIfam" id="TIGR01777">
    <property type="entry name" value="yfcH"/>
    <property type="match status" value="1"/>
</dbReference>
<sequence>MKILVTGGTGFVGRRLLKQLGSAHQLVVISRHPERASQQLQQQGIEAECIGIAALPWLQGVDAVINLAGEPIADRRWSGKQKHLICDSRWRLTQTLSDWILAQEFPPKVFISASAIGIYGTDSDEIQDEDTPLVYNEQDFAQKVCHTWESLAMQASPHTRVCVLRIGLVLGEGGALRKMLPAFRAGVGGPIGDGSQTMSWIHIDDLVAVIGYLMMTDDCQGVFNGTTPAPVSNKEFSRTLGRTLRRPAFMAVPAAVLKLALGEMSSLLLKGQRVLPNRLVRHGFSFRYPELPAALEAVLGR</sequence>
<comment type="similarity">
    <text evidence="1">Belongs to the NAD(P)-dependent epimerase/dehydratase family. SDR39U1 subfamily.</text>
</comment>
<dbReference type="PANTHER" id="PTHR11092:SF0">
    <property type="entry name" value="EPIMERASE FAMILY PROTEIN SDR39U1"/>
    <property type="match status" value="1"/>
</dbReference>
<dbReference type="EMBL" id="SWCI01000015">
    <property type="protein sequence ID" value="TKB47284.1"/>
    <property type="molecule type" value="Genomic_DNA"/>
</dbReference>
<feature type="domain" description="DUF1731" evidence="3">
    <location>
        <begin position="252"/>
        <end position="297"/>
    </location>
</feature>
<keyword evidence="5" id="KW-1185">Reference proteome</keyword>
<organism evidence="4 5">
    <name type="scientific">Ferrimonas sediminicola</name>
    <dbReference type="NCBI Taxonomy" id="2569538"/>
    <lineage>
        <taxon>Bacteria</taxon>
        <taxon>Pseudomonadati</taxon>
        <taxon>Pseudomonadota</taxon>
        <taxon>Gammaproteobacteria</taxon>
        <taxon>Alteromonadales</taxon>
        <taxon>Ferrimonadaceae</taxon>
        <taxon>Ferrimonas</taxon>
    </lineage>
</organism>
<dbReference type="Gene3D" id="3.40.50.720">
    <property type="entry name" value="NAD(P)-binding Rossmann-like Domain"/>
    <property type="match status" value="1"/>
</dbReference>
<evidence type="ECO:0000313" key="4">
    <source>
        <dbReference type="EMBL" id="TKB47284.1"/>
    </source>
</evidence>
<proteinExistence type="inferred from homology"/>
<dbReference type="PANTHER" id="PTHR11092">
    <property type="entry name" value="SUGAR NUCLEOTIDE EPIMERASE RELATED"/>
    <property type="match status" value="1"/>
</dbReference>
<evidence type="ECO:0000259" key="3">
    <source>
        <dbReference type="Pfam" id="PF08338"/>
    </source>
</evidence>
<feature type="domain" description="NAD-dependent epimerase/dehydratase" evidence="2">
    <location>
        <begin position="3"/>
        <end position="216"/>
    </location>
</feature>
<dbReference type="AlphaFoldDB" id="A0A4U1B9W5"/>
<comment type="caution">
    <text evidence="4">The sequence shown here is derived from an EMBL/GenBank/DDBJ whole genome shotgun (WGS) entry which is preliminary data.</text>
</comment>
<dbReference type="Pfam" id="PF08338">
    <property type="entry name" value="DUF1731"/>
    <property type="match status" value="1"/>
</dbReference>
<dbReference type="InterPro" id="IPR036291">
    <property type="entry name" value="NAD(P)-bd_dom_sf"/>
</dbReference>
<dbReference type="SUPFAM" id="SSF51735">
    <property type="entry name" value="NAD(P)-binding Rossmann-fold domains"/>
    <property type="match status" value="1"/>
</dbReference>
<dbReference type="RefSeq" id="WP_136854388.1">
    <property type="nucleotide sequence ID" value="NZ_SWCI01000015.1"/>
</dbReference>
<dbReference type="CDD" id="cd05242">
    <property type="entry name" value="SDR_a8"/>
    <property type="match status" value="1"/>
</dbReference>